<dbReference type="RefSeq" id="WP_021725982.1">
    <property type="nucleotide sequence ID" value="NZ_AWEZ01000044.1"/>
</dbReference>
<accession>U2T5Z3</accession>
<organism evidence="1 2">
    <name type="scientific">Olsenella profusa F0195</name>
    <dbReference type="NCBI Taxonomy" id="1125712"/>
    <lineage>
        <taxon>Bacteria</taxon>
        <taxon>Bacillati</taxon>
        <taxon>Actinomycetota</taxon>
        <taxon>Coriobacteriia</taxon>
        <taxon>Coriobacteriales</taxon>
        <taxon>Atopobiaceae</taxon>
        <taxon>Olsenella</taxon>
    </lineage>
</organism>
<comment type="caution">
    <text evidence="1">The sequence shown here is derived from an EMBL/GenBank/DDBJ whole genome shotgun (WGS) entry which is preliminary data.</text>
</comment>
<dbReference type="AlphaFoldDB" id="U2T5Z3"/>
<dbReference type="PATRIC" id="fig|1125712.3.peg.1099"/>
<sequence>MAGVEIRSNLAAVGEQASTLEATVSACSEISFQQLAGATSGIAGSDAHDQVASSFAANLRAWNGLVRTDAAAIRLAGSSLASADDGAARALSAHERGGVHEG</sequence>
<keyword evidence="2" id="KW-1185">Reference proteome</keyword>
<evidence type="ECO:0000313" key="1">
    <source>
        <dbReference type="EMBL" id="ERL08479.1"/>
    </source>
</evidence>
<protein>
    <submittedName>
        <fullName evidence="1">Uncharacterized protein</fullName>
    </submittedName>
</protein>
<dbReference type="STRING" id="1125712.HMPREF1316_1982"/>
<gene>
    <name evidence="1" type="ORF">HMPREF1316_1982</name>
</gene>
<name>U2T5Z3_9ACTN</name>
<evidence type="ECO:0000313" key="2">
    <source>
        <dbReference type="Proteomes" id="UP000016638"/>
    </source>
</evidence>
<dbReference type="Proteomes" id="UP000016638">
    <property type="component" value="Unassembled WGS sequence"/>
</dbReference>
<dbReference type="EMBL" id="AWEZ01000044">
    <property type="protein sequence ID" value="ERL08479.1"/>
    <property type="molecule type" value="Genomic_DNA"/>
</dbReference>
<reference evidence="1 2" key="1">
    <citation type="submission" date="2013-08" db="EMBL/GenBank/DDBJ databases">
        <authorList>
            <person name="Durkin A.S."/>
            <person name="Haft D.R."/>
            <person name="McCorrison J."/>
            <person name="Torralba M."/>
            <person name="Gillis M."/>
            <person name="Haft D.H."/>
            <person name="Methe B."/>
            <person name="Sutton G."/>
            <person name="Nelson K.E."/>
        </authorList>
    </citation>
    <scope>NUCLEOTIDE SEQUENCE [LARGE SCALE GENOMIC DNA]</scope>
    <source>
        <strain evidence="1 2">F0195</strain>
    </source>
</reference>
<proteinExistence type="predicted"/>